<accession>A0A8B8EUM8</accession>
<keyword evidence="1" id="KW-1133">Transmembrane helix</keyword>
<evidence type="ECO:0000313" key="2">
    <source>
        <dbReference type="Proteomes" id="UP000694844"/>
    </source>
</evidence>
<protein>
    <submittedName>
        <fullName evidence="3">Uncharacterized protein LOC111136837 isoform X2</fullName>
    </submittedName>
</protein>
<name>A0A8B8EUM8_CRAVI</name>
<keyword evidence="1" id="KW-0472">Membrane</keyword>
<dbReference type="InterPro" id="IPR036188">
    <property type="entry name" value="FAD/NAD-bd_sf"/>
</dbReference>
<dbReference type="RefSeq" id="XP_022343674.1">
    <property type="nucleotide sequence ID" value="XM_022487966.1"/>
</dbReference>
<keyword evidence="1" id="KW-0812">Transmembrane</keyword>
<reference evidence="3" key="1">
    <citation type="submission" date="2025-08" db="UniProtKB">
        <authorList>
            <consortium name="RefSeq"/>
        </authorList>
    </citation>
    <scope>IDENTIFICATION</scope>
    <source>
        <tissue evidence="3">Whole sample</tissue>
    </source>
</reference>
<dbReference type="Gene3D" id="3.50.50.60">
    <property type="entry name" value="FAD/NAD(P)-binding domain"/>
    <property type="match status" value="1"/>
</dbReference>
<gene>
    <name evidence="3" type="primary">LOC111136837</name>
</gene>
<dbReference type="OrthoDB" id="6104570at2759"/>
<dbReference type="AlphaFoldDB" id="A0A8B8EUM8"/>
<proteinExistence type="predicted"/>
<keyword evidence="2" id="KW-1185">Reference proteome</keyword>
<dbReference type="Proteomes" id="UP000694844">
    <property type="component" value="Chromosome 5"/>
</dbReference>
<evidence type="ECO:0000313" key="3">
    <source>
        <dbReference type="RefSeq" id="XP_022343674.1"/>
    </source>
</evidence>
<feature type="transmembrane region" description="Helical" evidence="1">
    <location>
        <begin position="15"/>
        <end position="34"/>
    </location>
</feature>
<organism evidence="2 3">
    <name type="scientific">Crassostrea virginica</name>
    <name type="common">Eastern oyster</name>
    <dbReference type="NCBI Taxonomy" id="6565"/>
    <lineage>
        <taxon>Eukaryota</taxon>
        <taxon>Metazoa</taxon>
        <taxon>Spiralia</taxon>
        <taxon>Lophotrochozoa</taxon>
        <taxon>Mollusca</taxon>
        <taxon>Bivalvia</taxon>
        <taxon>Autobranchia</taxon>
        <taxon>Pteriomorphia</taxon>
        <taxon>Ostreida</taxon>
        <taxon>Ostreoidea</taxon>
        <taxon>Ostreidae</taxon>
        <taxon>Crassostrea</taxon>
    </lineage>
</organism>
<dbReference type="SUPFAM" id="SSF51905">
    <property type="entry name" value="FAD/NAD(P)-binding domain"/>
    <property type="match status" value="1"/>
</dbReference>
<evidence type="ECO:0000256" key="1">
    <source>
        <dbReference type="SAM" id="Phobius"/>
    </source>
</evidence>
<feature type="transmembrane region" description="Helical" evidence="1">
    <location>
        <begin position="46"/>
        <end position="65"/>
    </location>
</feature>
<dbReference type="GeneID" id="111136837"/>
<sequence>MTCNSTMESVHDYQLQQNLLITFLFLAIFTGWRTFYERIKRSLSQVTVVIIGGGPVGLLSAFLTLKSGRATNIVVFEERGRKSVLNAQYQLTFDCQSVEFLKAAGIDFDNIEGCRHDNCFTTKVGVFLEYILDYLTVSGVNVSIRFHKKFDKESCKELDEIQGRLLVIACDGRNGQASRLLGLDEFSEQHSCNAYGAIAAIERAEARDVPTPEKRVHNLTFDLSAYGAYHSENDCSPGFSLKVFGNSKHRFISLAISKCESSVVKALRTILDRSMMRNIFMKCFNLYKMGYEQSLSESYALNHMKFSPRLFEIKLSQRCETVAYFHDCDTFVLAEGEAALSFNFHTGLDINPAIRGLMSLSKFVEMITLAETEHSISNALLFKMKHNEFVCKDLIRNGLRDYMFS</sequence>